<dbReference type="SUPFAM" id="SSF56300">
    <property type="entry name" value="Metallo-dependent phosphatases"/>
    <property type="match status" value="1"/>
</dbReference>
<accession>A0ABM1VXV5</accession>
<evidence type="ECO:0000256" key="3">
    <source>
        <dbReference type="ARBA" id="ARBA00012643"/>
    </source>
</evidence>
<dbReference type="Gene3D" id="3.60.21.10">
    <property type="match status" value="1"/>
</dbReference>
<reference evidence="9" key="1">
    <citation type="submission" date="2025-08" db="UniProtKB">
        <authorList>
            <consortium name="RefSeq"/>
        </authorList>
    </citation>
    <scope>IDENTIFICATION</scope>
</reference>
<dbReference type="InterPro" id="IPR006146">
    <property type="entry name" value="5'-Nucleotdase_CS"/>
</dbReference>
<keyword evidence="5" id="KW-0547">Nucleotide-binding</keyword>
<dbReference type="SUPFAM" id="SSF55816">
    <property type="entry name" value="5'-nucleotidase (syn. UDP-sugar hydrolase), C-terminal domain"/>
    <property type="match status" value="1"/>
</dbReference>
<comment type="catalytic activity">
    <reaction evidence="1">
        <text>a ribonucleoside 5'-phosphate + H2O = a ribonucleoside + phosphate</text>
        <dbReference type="Rhea" id="RHEA:12484"/>
        <dbReference type="ChEBI" id="CHEBI:15377"/>
        <dbReference type="ChEBI" id="CHEBI:18254"/>
        <dbReference type="ChEBI" id="CHEBI:43474"/>
        <dbReference type="ChEBI" id="CHEBI:58043"/>
        <dbReference type="EC" id="3.1.3.5"/>
    </reaction>
</comment>
<sequence length="502" mass="54934">MMGPLFQVLLVLCVHVTWSGAFELTILHTNDVHSRIEESNKYGSACSPRDREKEECYGGAPRIRTMVERLRSEYNNTILVDAGDQFQGTLWFYLFGGSVASQMMNLIGYQAMALGNHEFDRGLDRLSSFTKNVTFPVLSGNIDFHGTPMEGLVPKSTVITVAGQKVGLVGYTTTETPYVSNSGFNHILNMMNVFNNPEPAKFSAELGTVQPEVDRLISQGINKIIAVGHSGYAQDIDLARAFRGVDIIVGGHTNTFLYNGESSLSPANLHPCNMVADAFVRQSMRQLDPKSWTEAAIAIINAGTLRSSLLKGPITVENVIFVSPFRNTIDVIEITGQTLLDILEFSASQWTTDYAEAFGGFLQVSGLWVTYDVRRPVGQRVVQVLVRCSVCLVPEPEPLNSTRVYKVLTSSFLTNGGDGYSMLPDGVIKMSRLGSQGILTGQRYLLEIFPHGAAADLACCCPSGRQRHAAQDQGVNAFVLQAGITCMVWQANSPDLNPTEQL</sequence>
<feature type="signal peptide" evidence="5">
    <location>
        <begin position="1"/>
        <end position="21"/>
    </location>
</feature>
<dbReference type="GeneID" id="101860375"/>
<dbReference type="Proteomes" id="UP000694888">
    <property type="component" value="Unplaced"/>
</dbReference>
<dbReference type="InterPro" id="IPR004843">
    <property type="entry name" value="Calcineurin-like_PHP"/>
</dbReference>
<feature type="chain" id="PRO_5044994724" description="5'-nucleotidase" evidence="5">
    <location>
        <begin position="22"/>
        <end position="502"/>
    </location>
</feature>
<dbReference type="Pfam" id="PF02872">
    <property type="entry name" value="5_nucleotid_C"/>
    <property type="match status" value="1"/>
</dbReference>
<evidence type="ECO:0000259" key="6">
    <source>
        <dbReference type="Pfam" id="PF00149"/>
    </source>
</evidence>
<evidence type="ECO:0000259" key="7">
    <source>
        <dbReference type="Pfam" id="PF02872"/>
    </source>
</evidence>
<dbReference type="PROSITE" id="PS00785">
    <property type="entry name" value="5_NUCLEOTIDASE_1"/>
    <property type="match status" value="1"/>
</dbReference>
<keyword evidence="5" id="KW-0378">Hydrolase</keyword>
<dbReference type="InterPro" id="IPR029052">
    <property type="entry name" value="Metallo-depent_PP-like"/>
</dbReference>
<name>A0ABM1VXV5_APLCA</name>
<evidence type="ECO:0000256" key="2">
    <source>
        <dbReference type="ARBA" id="ARBA00006654"/>
    </source>
</evidence>
<dbReference type="PANTHER" id="PTHR11575">
    <property type="entry name" value="5'-NUCLEOTIDASE-RELATED"/>
    <property type="match status" value="1"/>
</dbReference>
<dbReference type="InterPro" id="IPR008334">
    <property type="entry name" value="5'-Nucleotdase_C"/>
</dbReference>
<dbReference type="PROSITE" id="PS00786">
    <property type="entry name" value="5_NUCLEOTIDASE_2"/>
    <property type="match status" value="1"/>
</dbReference>
<feature type="domain" description="Calcineurin-like phosphoesterase" evidence="6">
    <location>
        <begin position="24"/>
        <end position="253"/>
    </location>
</feature>
<dbReference type="InterPro" id="IPR036907">
    <property type="entry name" value="5'-Nucleotdase_C_sf"/>
</dbReference>
<feature type="domain" description="5'-Nucleotidase C-terminal" evidence="7">
    <location>
        <begin position="272"/>
        <end position="423"/>
    </location>
</feature>
<evidence type="ECO:0000313" key="8">
    <source>
        <dbReference type="Proteomes" id="UP000694888"/>
    </source>
</evidence>
<dbReference type="PRINTS" id="PR01607">
    <property type="entry name" value="APYRASEFAMLY"/>
</dbReference>
<evidence type="ECO:0000256" key="1">
    <source>
        <dbReference type="ARBA" id="ARBA00000815"/>
    </source>
</evidence>
<protein>
    <recommendedName>
        <fullName evidence="3">5'-nucleotidase</fullName>
        <ecNumber evidence="3">3.1.3.5</ecNumber>
    </recommendedName>
</protein>
<comment type="similarity">
    <text evidence="2 5">Belongs to the 5'-nucleotidase family.</text>
</comment>
<dbReference type="PANTHER" id="PTHR11575:SF24">
    <property type="entry name" value="5'-NUCLEOTIDASE"/>
    <property type="match status" value="1"/>
</dbReference>
<keyword evidence="4 5" id="KW-0732">Signal</keyword>
<proteinExistence type="inferred from homology"/>
<evidence type="ECO:0000256" key="5">
    <source>
        <dbReference type="RuleBase" id="RU362119"/>
    </source>
</evidence>
<dbReference type="Gene3D" id="3.90.780.10">
    <property type="entry name" value="5'-Nucleotidase, C-terminal domain"/>
    <property type="match status" value="1"/>
</dbReference>
<dbReference type="Pfam" id="PF00149">
    <property type="entry name" value="Metallophos"/>
    <property type="match status" value="1"/>
</dbReference>
<evidence type="ECO:0000256" key="4">
    <source>
        <dbReference type="ARBA" id="ARBA00022729"/>
    </source>
</evidence>
<dbReference type="EC" id="3.1.3.5" evidence="3"/>
<dbReference type="RefSeq" id="XP_035827248.1">
    <property type="nucleotide sequence ID" value="XM_035971355.1"/>
</dbReference>
<evidence type="ECO:0000313" key="9">
    <source>
        <dbReference type="RefSeq" id="XP_035827248.1"/>
    </source>
</evidence>
<gene>
    <name evidence="9" type="primary">LOC101860375</name>
</gene>
<dbReference type="InterPro" id="IPR006179">
    <property type="entry name" value="5_nucleotidase/apyrase"/>
</dbReference>
<organism evidence="8 9">
    <name type="scientific">Aplysia californica</name>
    <name type="common">California sea hare</name>
    <dbReference type="NCBI Taxonomy" id="6500"/>
    <lineage>
        <taxon>Eukaryota</taxon>
        <taxon>Metazoa</taxon>
        <taxon>Spiralia</taxon>
        <taxon>Lophotrochozoa</taxon>
        <taxon>Mollusca</taxon>
        <taxon>Gastropoda</taxon>
        <taxon>Heterobranchia</taxon>
        <taxon>Euthyneura</taxon>
        <taxon>Tectipleura</taxon>
        <taxon>Aplysiida</taxon>
        <taxon>Aplysioidea</taxon>
        <taxon>Aplysiidae</taxon>
        <taxon>Aplysia</taxon>
    </lineage>
</organism>
<keyword evidence="8" id="KW-1185">Reference proteome</keyword>